<protein>
    <submittedName>
        <fullName evidence="3">Phenylacetate-coenzyme A ligase</fullName>
        <ecNumber evidence="3">6.2.1.30</ecNumber>
    </submittedName>
</protein>
<dbReference type="Gene3D" id="3.40.50.12780">
    <property type="entry name" value="N-terminal domain of ligase-like"/>
    <property type="match status" value="1"/>
</dbReference>
<evidence type="ECO:0000313" key="2">
    <source>
        <dbReference type="EMBL" id="AOY76457.1"/>
    </source>
</evidence>
<sequence>MKKTSLESWLFRKMDYEGTPEGAKKYIEAYQLEKLRETIQLAQQNSIFYRKHLSKVSLKSMDSFEDFQSIPFTTAGDLQENPLNFLCVSQDEIQRIVTLNTSGTSGASKRIYFTQNDQKLIVDFFAVGMSNLVKGGDRVLILLPGQQPGSVGDLLKKALEGIHVKAYIYGFVDDPERIFTLIEEKKINCLVGLPVQVLMLARCRNKLSTMRKCLLTADYVPEVTKKVLQENWRCKVFTHYGMTEMGLGGGVECEALDGYHLREADLYFEVIDPYTGKVVADGEWGEVVFTTLTREGMPLIRYRTGDIARFIQEPCPCGSILKRLDKVMGRWDDLVEIQDGRFLDIGQLDEVIFGFDEVLDYDVFVDNDNEDMIELHIHIKTKTDHFDVLQRDVKEALRKIPVIQKGITSNKMKFPSISKRDTYMKDGRAKRKIKQHTKEGLSI</sequence>
<dbReference type="NCBIfam" id="NF045666">
    <property type="entry name" value="DVU1553_fam_AMP"/>
    <property type="match status" value="1"/>
</dbReference>
<accession>A0AAC9RH31</accession>
<dbReference type="KEGG" id="cfm:BJL90_11390"/>
<evidence type="ECO:0000313" key="5">
    <source>
        <dbReference type="Proteomes" id="UP000192478"/>
    </source>
</evidence>
<dbReference type="PANTHER" id="PTHR43845:SF1">
    <property type="entry name" value="BLR5969 PROTEIN"/>
    <property type="match status" value="1"/>
</dbReference>
<dbReference type="Pfam" id="PF00501">
    <property type="entry name" value="AMP-binding"/>
    <property type="match status" value="1"/>
</dbReference>
<organism evidence="3 5">
    <name type="scientific">Clostridium formicaceticum</name>
    <dbReference type="NCBI Taxonomy" id="1497"/>
    <lineage>
        <taxon>Bacteria</taxon>
        <taxon>Bacillati</taxon>
        <taxon>Bacillota</taxon>
        <taxon>Clostridia</taxon>
        <taxon>Eubacteriales</taxon>
        <taxon>Clostridiaceae</taxon>
        <taxon>Clostridium</taxon>
    </lineage>
</organism>
<dbReference type="PANTHER" id="PTHR43845">
    <property type="entry name" value="BLR5969 PROTEIN"/>
    <property type="match status" value="1"/>
</dbReference>
<reference evidence="2 4" key="1">
    <citation type="submission" date="2016-10" db="EMBL/GenBank/DDBJ databases">
        <title>Complete Genome Sequence of Acetogen Clostridium formicoaceticum ATCC 27076.</title>
        <authorList>
            <person name="Bao T."/>
            <person name="Cheng C."/>
            <person name="Zhao J."/>
            <person name="Yang S.-T."/>
            <person name="Wang J."/>
            <person name="Wang M."/>
        </authorList>
    </citation>
    <scope>NUCLEOTIDE SEQUENCE [LARGE SCALE GENOMIC DNA]</scope>
    <source>
        <strain evidence="2 4">ATCC 27076</strain>
    </source>
</reference>
<evidence type="ECO:0000259" key="1">
    <source>
        <dbReference type="Pfam" id="PF00501"/>
    </source>
</evidence>
<dbReference type="InterPro" id="IPR000873">
    <property type="entry name" value="AMP-dep_synth/lig_dom"/>
</dbReference>
<dbReference type="InterPro" id="IPR042099">
    <property type="entry name" value="ANL_N_sf"/>
</dbReference>
<dbReference type="EMBL" id="CP020559">
    <property type="protein sequence ID" value="ARE86856.1"/>
    <property type="molecule type" value="Genomic_DNA"/>
</dbReference>
<gene>
    <name evidence="2" type="ORF">BJL90_11390</name>
    <name evidence="3" type="ORF">CLFO_11870</name>
</gene>
<dbReference type="Proteomes" id="UP000177894">
    <property type="component" value="Chromosome"/>
</dbReference>
<dbReference type="SUPFAM" id="SSF56801">
    <property type="entry name" value="Acetyl-CoA synthetase-like"/>
    <property type="match status" value="1"/>
</dbReference>
<evidence type="ECO:0000313" key="3">
    <source>
        <dbReference type="EMBL" id="ARE86856.1"/>
    </source>
</evidence>
<feature type="domain" description="AMP-dependent synthetase/ligase" evidence="1">
    <location>
        <begin position="99"/>
        <end position="289"/>
    </location>
</feature>
<keyword evidence="3" id="KW-0436">Ligase</keyword>
<dbReference type="EMBL" id="CP017603">
    <property type="protein sequence ID" value="AOY76457.1"/>
    <property type="molecule type" value="Genomic_DNA"/>
</dbReference>
<reference evidence="3 5" key="2">
    <citation type="submission" date="2017-03" db="EMBL/GenBank/DDBJ databases">
        <title>Complete sequence of Clostridium formicaceticum DSM 92.</title>
        <authorList>
            <person name="Poehlein A."/>
            <person name="Karl M."/>
            <person name="Bengelsdorf F.R."/>
            <person name="Duerre P."/>
            <person name="Daniel R."/>
        </authorList>
    </citation>
    <scope>NUCLEOTIDE SEQUENCE [LARGE SCALE GENOMIC DNA]</scope>
    <source>
        <strain evidence="3 5">DSM 92</strain>
    </source>
</reference>
<dbReference type="EC" id="6.2.1.30" evidence="3"/>
<evidence type="ECO:0000313" key="4">
    <source>
        <dbReference type="Proteomes" id="UP000177894"/>
    </source>
</evidence>
<name>A0AAC9RH31_9CLOT</name>
<proteinExistence type="predicted"/>
<keyword evidence="4" id="KW-1185">Reference proteome</keyword>
<dbReference type="AlphaFoldDB" id="A0AAC9RH31"/>
<dbReference type="Proteomes" id="UP000192478">
    <property type="component" value="Chromosome"/>
</dbReference>
<dbReference type="GO" id="GO:0047475">
    <property type="term" value="F:phenylacetate-CoA ligase activity"/>
    <property type="evidence" value="ECO:0007669"/>
    <property type="project" value="UniProtKB-EC"/>
</dbReference>
<dbReference type="RefSeq" id="WP_070968038.1">
    <property type="nucleotide sequence ID" value="NZ_CP017603.1"/>
</dbReference>